<evidence type="ECO:0000313" key="4">
    <source>
        <dbReference type="Proteomes" id="UP000039324"/>
    </source>
</evidence>
<geneLocation type="mitochondrion" evidence="3"/>
<organism evidence="2 4">
    <name type="scientific">Plasmodiophora brassicae</name>
    <name type="common">Clubroot disease agent</name>
    <dbReference type="NCBI Taxonomy" id="37360"/>
    <lineage>
        <taxon>Eukaryota</taxon>
        <taxon>Sar</taxon>
        <taxon>Rhizaria</taxon>
        <taxon>Endomyxa</taxon>
        <taxon>Phytomyxea</taxon>
        <taxon>Plasmodiophorida</taxon>
        <taxon>Plasmodiophoridae</taxon>
        <taxon>Plasmodiophora</taxon>
    </lineage>
</organism>
<evidence type="ECO:0000313" key="5">
    <source>
        <dbReference type="Proteomes" id="UP000290189"/>
    </source>
</evidence>
<name>A0A0G4IWL3_PLABS</name>
<feature type="region of interest" description="Disordered" evidence="1">
    <location>
        <begin position="102"/>
        <end position="141"/>
    </location>
</feature>
<dbReference type="EMBL" id="CDSF01000092">
    <property type="protein sequence ID" value="CEO99708.1"/>
    <property type="molecule type" value="Genomic_DNA"/>
</dbReference>
<reference evidence="2 4" key="1">
    <citation type="submission" date="2015-02" db="EMBL/GenBank/DDBJ databases">
        <authorList>
            <person name="Chooi Y.-H."/>
        </authorList>
    </citation>
    <scope>NUCLEOTIDE SEQUENCE [LARGE SCALE GENOMIC DNA]</scope>
    <source>
        <strain evidence="2">E3</strain>
    </source>
</reference>
<dbReference type="EMBL" id="OVEO01000008">
    <property type="protein sequence ID" value="SPQ97966.1"/>
    <property type="molecule type" value="Genomic_DNA"/>
</dbReference>
<evidence type="ECO:0000313" key="2">
    <source>
        <dbReference type="EMBL" id="CEO99708.1"/>
    </source>
</evidence>
<proteinExistence type="predicted"/>
<gene>
    <name evidence="2" type="ORF">PBRA_007441</name>
    <name evidence="3" type="ORF">PLBR_LOCUS5181</name>
</gene>
<keyword evidence="3" id="KW-0496">Mitochondrion</keyword>
<feature type="compositionally biased region" description="Basic residues" evidence="1">
    <location>
        <begin position="103"/>
        <end position="114"/>
    </location>
</feature>
<evidence type="ECO:0000256" key="1">
    <source>
        <dbReference type="SAM" id="MobiDB-lite"/>
    </source>
</evidence>
<protein>
    <submittedName>
        <fullName evidence="2">Uncharacterized protein</fullName>
    </submittedName>
</protein>
<dbReference type="Proteomes" id="UP000039324">
    <property type="component" value="Unassembled WGS sequence"/>
</dbReference>
<dbReference type="AlphaFoldDB" id="A0A0G4IWL3"/>
<accession>A0A0G4IWL3</accession>
<reference evidence="3 5" key="2">
    <citation type="submission" date="2018-03" db="EMBL/GenBank/DDBJ databases">
        <authorList>
            <person name="Fogelqvist J."/>
        </authorList>
    </citation>
    <scope>NUCLEOTIDE SEQUENCE [LARGE SCALE GENOMIC DNA]</scope>
</reference>
<keyword evidence="4" id="KW-1185">Reference proteome</keyword>
<dbReference type="Proteomes" id="UP000290189">
    <property type="component" value="Unassembled WGS sequence"/>
</dbReference>
<sequence length="141" mass="14682">MAASSAATPAAGKSFNLRAADAAADLLALIGFSNVDLGAAAIDMLPGCSPVEFTLESRLMPLIDSIGGSAPVHVKPIEPEQWKSSLHIEPGPPLQLLQTMMKAKPKKKVKKKRKVGADATAAASSKRPKLEQGAQHLPPPS</sequence>
<evidence type="ECO:0000313" key="3">
    <source>
        <dbReference type="EMBL" id="SPQ97966.1"/>
    </source>
</evidence>